<evidence type="ECO:0000259" key="3">
    <source>
        <dbReference type="Pfam" id="PF02568"/>
    </source>
</evidence>
<gene>
    <name evidence="5" type="ORF">DSCW_62280</name>
</gene>
<dbReference type="GO" id="GO:0005524">
    <property type="term" value="F:ATP binding"/>
    <property type="evidence" value="ECO:0007669"/>
    <property type="project" value="UniProtKB-KW"/>
</dbReference>
<keyword evidence="2" id="KW-0067">ATP-binding</keyword>
<organism evidence="5 6">
    <name type="scientific">Desulfosarcina widdelii</name>
    <dbReference type="NCBI Taxonomy" id="947919"/>
    <lineage>
        <taxon>Bacteria</taxon>
        <taxon>Pseudomonadati</taxon>
        <taxon>Thermodesulfobacteriota</taxon>
        <taxon>Desulfobacteria</taxon>
        <taxon>Desulfobacterales</taxon>
        <taxon>Desulfosarcinaceae</taxon>
        <taxon>Desulfosarcina</taxon>
    </lineage>
</organism>
<evidence type="ECO:0000313" key="5">
    <source>
        <dbReference type="EMBL" id="BBO78811.1"/>
    </source>
</evidence>
<feature type="domain" description="NFACT protein RNA binding" evidence="4">
    <location>
        <begin position="227"/>
        <end position="327"/>
    </location>
</feature>
<keyword evidence="6" id="KW-1185">Reference proteome</keyword>
<dbReference type="KEGG" id="dwd:DSCW_62280"/>
<name>A0A5K7ZGA4_9BACT</name>
<dbReference type="Pfam" id="PF18297">
    <property type="entry name" value="NFACT-R_2"/>
    <property type="match status" value="1"/>
</dbReference>
<dbReference type="RefSeq" id="WP_155307407.1">
    <property type="nucleotide sequence ID" value="NZ_AP021875.1"/>
</dbReference>
<sequence>MAVSRTFRALGLCSGGLDSILSALVLRDQGIDVHWVTFETPFFSADKARKASANTGVPLTVRIITPVYMEMMRCPTTIFGKNMNPCMDCHALMFRLAGELMTEKGFDFLFSGEVLGQRPMSQNRTSLRYVEKHSGYDGYILRPLSAKSLPETIAEKEGWVDRERLLGISGRSRKIQLQLAKQYGVTEFPAPAGGCLLTDKIFSRRLKDLFDHQETVDESDLELLKFGRHMRLDAGTKIVVGRTRQDNERIGKWCDSKADMVLKVENFPGPLVVMPSGGSDPMVMLAAAICAGYSKAPDEQPTTVIVQQGKKRRKVTVLGIPPAENKKFLI</sequence>
<protein>
    <submittedName>
        <fullName evidence="5">tRNA 4-thiouridine(8) synthase ThiI</fullName>
    </submittedName>
</protein>
<dbReference type="Gene3D" id="3.40.50.620">
    <property type="entry name" value="HUPs"/>
    <property type="match status" value="1"/>
</dbReference>
<evidence type="ECO:0000256" key="1">
    <source>
        <dbReference type="ARBA" id="ARBA00022741"/>
    </source>
</evidence>
<dbReference type="InterPro" id="IPR059101">
    <property type="entry name" value="NFACT-R_2"/>
</dbReference>
<dbReference type="PANTHER" id="PTHR11933:SF6">
    <property type="entry name" value="THIL AANH DOMAIN-CONTAINING PROTEIN"/>
    <property type="match status" value="1"/>
</dbReference>
<dbReference type="InterPro" id="IPR020536">
    <property type="entry name" value="ThiI_AANH"/>
</dbReference>
<dbReference type="AlphaFoldDB" id="A0A5K7ZGA4"/>
<dbReference type="GO" id="GO:0004810">
    <property type="term" value="F:CCA tRNA nucleotidyltransferase activity"/>
    <property type="evidence" value="ECO:0007669"/>
    <property type="project" value="InterPro"/>
</dbReference>
<dbReference type="OrthoDB" id="9781887at2"/>
<dbReference type="PANTHER" id="PTHR11933">
    <property type="entry name" value="TRNA 5-METHYLAMINOMETHYL-2-THIOURIDYLATE -METHYLTRANSFERASE"/>
    <property type="match status" value="1"/>
</dbReference>
<evidence type="ECO:0000313" key="6">
    <source>
        <dbReference type="Proteomes" id="UP000427769"/>
    </source>
</evidence>
<evidence type="ECO:0000259" key="4">
    <source>
        <dbReference type="Pfam" id="PF18297"/>
    </source>
</evidence>
<accession>A0A5K7ZGA4</accession>
<reference evidence="5 6" key="1">
    <citation type="submission" date="2019-11" db="EMBL/GenBank/DDBJ databases">
        <title>Comparative genomics of hydrocarbon-degrading Desulfosarcina strains.</title>
        <authorList>
            <person name="Watanabe M."/>
            <person name="Kojima H."/>
            <person name="Fukui M."/>
        </authorList>
    </citation>
    <scope>NUCLEOTIDE SEQUENCE [LARGE SCALE GENOMIC DNA]</scope>
    <source>
        <strain evidence="5 6">PP31</strain>
    </source>
</reference>
<dbReference type="Pfam" id="PF02568">
    <property type="entry name" value="ThiI"/>
    <property type="match status" value="1"/>
</dbReference>
<feature type="domain" description="Thil AANH" evidence="3">
    <location>
        <begin position="8"/>
        <end position="146"/>
    </location>
</feature>
<dbReference type="InterPro" id="IPR014729">
    <property type="entry name" value="Rossmann-like_a/b/a_fold"/>
</dbReference>
<keyword evidence="1" id="KW-0547">Nucleotide-binding</keyword>
<proteinExistence type="predicted"/>
<dbReference type="SUPFAM" id="SSF52402">
    <property type="entry name" value="Adenine nucleotide alpha hydrolases-like"/>
    <property type="match status" value="1"/>
</dbReference>
<evidence type="ECO:0000256" key="2">
    <source>
        <dbReference type="ARBA" id="ARBA00022840"/>
    </source>
</evidence>
<dbReference type="Proteomes" id="UP000427769">
    <property type="component" value="Chromosome"/>
</dbReference>
<dbReference type="EMBL" id="AP021875">
    <property type="protein sequence ID" value="BBO78811.1"/>
    <property type="molecule type" value="Genomic_DNA"/>
</dbReference>